<evidence type="ECO:0000256" key="6">
    <source>
        <dbReference type="ARBA" id="ARBA00023098"/>
    </source>
</evidence>
<keyword evidence="5 10" id="KW-1133">Transmembrane helix</keyword>
<dbReference type="PROSITE" id="PS00379">
    <property type="entry name" value="CDP_ALCOHOL_P_TRANSF"/>
    <property type="match status" value="1"/>
</dbReference>
<keyword evidence="7 10" id="KW-0472">Membrane</keyword>
<sequence>MKLKKRINKHHIPSLFTLLNMFLGFLAIISVVEGNYVRAAYLIIGAAIFDALDGKLARWIQQPSQFGAELDSLADMVSFCLAPALLIWALYARDLHPVLGALIAGAPLYFGALRLARG</sequence>
<feature type="transmembrane region" description="Helical" evidence="10">
    <location>
        <begin position="12"/>
        <end position="30"/>
    </location>
</feature>
<dbReference type="GO" id="GO:0016780">
    <property type="term" value="F:phosphotransferase activity, for other substituted phosphate groups"/>
    <property type="evidence" value="ECO:0007669"/>
    <property type="project" value="InterPro"/>
</dbReference>
<dbReference type="GO" id="GO:0008654">
    <property type="term" value="P:phospholipid biosynthetic process"/>
    <property type="evidence" value="ECO:0007669"/>
    <property type="project" value="UniProtKB-KW"/>
</dbReference>
<dbReference type="Gene3D" id="1.20.120.1760">
    <property type="match status" value="1"/>
</dbReference>
<gene>
    <name evidence="11" type="ORF">S01H4_15102</name>
</gene>
<evidence type="ECO:0000256" key="4">
    <source>
        <dbReference type="ARBA" id="ARBA00022692"/>
    </source>
</evidence>
<evidence type="ECO:0000256" key="7">
    <source>
        <dbReference type="ARBA" id="ARBA00023136"/>
    </source>
</evidence>
<evidence type="ECO:0000256" key="10">
    <source>
        <dbReference type="SAM" id="Phobius"/>
    </source>
</evidence>
<dbReference type="InterPro" id="IPR048254">
    <property type="entry name" value="CDP_ALCOHOL_P_TRANSF_CS"/>
</dbReference>
<feature type="transmembrane region" description="Helical" evidence="10">
    <location>
        <begin position="97"/>
        <end position="116"/>
    </location>
</feature>
<dbReference type="GO" id="GO:0016020">
    <property type="term" value="C:membrane"/>
    <property type="evidence" value="ECO:0007669"/>
    <property type="project" value="UniProtKB-SubCell"/>
</dbReference>
<evidence type="ECO:0000256" key="1">
    <source>
        <dbReference type="ARBA" id="ARBA00004141"/>
    </source>
</evidence>
<protein>
    <recommendedName>
        <fullName evidence="12">CDP-diacylglycerol--serine O-phosphatidyltransferase</fullName>
    </recommendedName>
</protein>
<reference evidence="11" key="1">
    <citation type="journal article" date="2014" name="Front. Microbiol.">
        <title>High frequency of phylogenetically diverse reductive dehalogenase-homologous genes in deep subseafloor sedimentary metagenomes.</title>
        <authorList>
            <person name="Kawai M."/>
            <person name="Futagami T."/>
            <person name="Toyoda A."/>
            <person name="Takaki Y."/>
            <person name="Nishi S."/>
            <person name="Hori S."/>
            <person name="Arai W."/>
            <person name="Tsubouchi T."/>
            <person name="Morono Y."/>
            <person name="Uchiyama I."/>
            <person name="Ito T."/>
            <person name="Fujiyama A."/>
            <person name="Inagaki F."/>
            <person name="Takami H."/>
        </authorList>
    </citation>
    <scope>NUCLEOTIDE SEQUENCE</scope>
    <source>
        <strain evidence="11">Expedition CK06-06</strain>
    </source>
</reference>
<accession>X0ZC47</accession>
<dbReference type="EMBL" id="BART01006617">
    <property type="protein sequence ID" value="GAG66824.1"/>
    <property type="molecule type" value="Genomic_DNA"/>
</dbReference>
<name>X0ZC47_9ZZZZ</name>
<dbReference type="InterPro" id="IPR000462">
    <property type="entry name" value="CDP-OH_P_trans"/>
</dbReference>
<keyword evidence="8" id="KW-0594">Phospholipid biosynthesis</keyword>
<evidence type="ECO:0008006" key="12">
    <source>
        <dbReference type="Google" id="ProtNLM"/>
    </source>
</evidence>
<dbReference type="Pfam" id="PF01066">
    <property type="entry name" value="CDP-OH_P_transf"/>
    <property type="match status" value="1"/>
</dbReference>
<feature type="transmembrane region" description="Helical" evidence="10">
    <location>
        <begin position="73"/>
        <end position="91"/>
    </location>
</feature>
<dbReference type="InterPro" id="IPR050324">
    <property type="entry name" value="CDP-alcohol_PTase-I"/>
</dbReference>
<dbReference type="PANTHER" id="PTHR14269">
    <property type="entry name" value="CDP-DIACYLGLYCEROL--GLYCEROL-3-PHOSPHATE 3-PHOSPHATIDYLTRANSFERASE-RELATED"/>
    <property type="match status" value="1"/>
</dbReference>
<dbReference type="AlphaFoldDB" id="X0ZC47"/>
<keyword evidence="3" id="KW-0808">Transferase</keyword>
<comment type="caution">
    <text evidence="11">The sequence shown here is derived from an EMBL/GenBank/DDBJ whole genome shotgun (WGS) entry which is preliminary data.</text>
</comment>
<organism evidence="11">
    <name type="scientific">marine sediment metagenome</name>
    <dbReference type="NCBI Taxonomy" id="412755"/>
    <lineage>
        <taxon>unclassified sequences</taxon>
        <taxon>metagenomes</taxon>
        <taxon>ecological metagenomes</taxon>
    </lineage>
</organism>
<dbReference type="InterPro" id="IPR043130">
    <property type="entry name" value="CDP-OH_PTrfase_TM_dom"/>
</dbReference>
<dbReference type="PANTHER" id="PTHR14269:SF61">
    <property type="entry name" value="CDP-DIACYLGLYCEROL--SERINE O-PHOSPHATIDYLTRANSFERASE"/>
    <property type="match status" value="1"/>
</dbReference>
<evidence type="ECO:0000256" key="9">
    <source>
        <dbReference type="ARBA" id="ARBA00023264"/>
    </source>
</evidence>
<comment type="subcellular location">
    <subcellularLocation>
        <location evidence="1">Membrane</location>
        <topology evidence="1">Multi-pass membrane protein</topology>
    </subcellularLocation>
</comment>
<keyword evidence="4 10" id="KW-0812">Transmembrane</keyword>
<evidence type="ECO:0000256" key="3">
    <source>
        <dbReference type="ARBA" id="ARBA00022679"/>
    </source>
</evidence>
<keyword evidence="2" id="KW-0444">Lipid biosynthesis</keyword>
<evidence type="ECO:0000256" key="8">
    <source>
        <dbReference type="ARBA" id="ARBA00023209"/>
    </source>
</evidence>
<evidence type="ECO:0000256" key="5">
    <source>
        <dbReference type="ARBA" id="ARBA00022989"/>
    </source>
</evidence>
<proteinExistence type="predicted"/>
<keyword evidence="6" id="KW-0443">Lipid metabolism</keyword>
<evidence type="ECO:0000313" key="11">
    <source>
        <dbReference type="EMBL" id="GAG66824.1"/>
    </source>
</evidence>
<keyword evidence="9" id="KW-1208">Phospholipid metabolism</keyword>
<evidence type="ECO:0000256" key="2">
    <source>
        <dbReference type="ARBA" id="ARBA00022516"/>
    </source>
</evidence>